<name>A0A1G2S756_9BACT</name>
<keyword evidence="1" id="KW-1133">Transmembrane helix</keyword>
<sequence length="183" mass="19417">MNKHPQQSLGFTLVELLVTVGVFVVLTSVVLANYRGFDTNAKFANASEDIVLAIRQAQVYGVGVKGEGASFTIPYGVYLKQSTPNQILLFADRDAAPDGKYTTADNPIVETINWQNVITSLSISCDGGPCGGNELSVTFRRPNVDAVIKDGAGTVYSIATVTITKGTKTSIVTISRAGQVSIQ</sequence>
<gene>
    <name evidence="2" type="ORF">A3D51_00405</name>
</gene>
<evidence type="ECO:0000313" key="3">
    <source>
        <dbReference type="Proteomes" id="UP000179118"/>
    </source>
</evidence>
<proteinExistence type="predicted"/>
<keyword evidence="1" id="KW-0472">Membrane</keyword>
<dbReference type="Proteomes" id="UP000179118">
    <property type="component" value="Unassembled WGS sequence"/>
</dbReference>
<evidence type="ECO:0008006" key="4">
    <source>
        <dbReference type="Google" id="ProtNLM"/>
    </source>
</evidence>
<feature type="transmembrane region" description="Helical" evidence="1">
    <location>
        <begin position="12"/>
        <end position="34"/>
    </location>
</feature>
<keyword evidence="1" id="KW-0812">Transmembrane</keyword>
<dbReference type="SUPFAM" id="SSF54523">
    <property type="entry name" value="Pili subunits"/>
    <property type="match status" value="1"/>
</dbReference>
<dbReference type="InterPro" id="IPR045584">
    <property type="entry name" value="Pilin-like"/>
</dbReference>
<reference evidence="2 3" key="1">
    <citation type="journal article" date="2016" name="Nat. Commun.">
        <title>Thousands of microbial genomes shed light on interconnected biogeochemical processes in an aquifer system.</title>
        <authorList>
            <person name="Anantharaman K."/>
            <person name="Brown C.T."/>
            <person name="Hug L.A."/>
            <person name="Sharon I."/>
            <person name="Castelle C.J."/>
            <person name="Probst A.J."/>
            <person name="Thomas B.C."/>
            <person name="Singh A."/>
            <person name="Wilkins M.J."/>
            <person name="Karaoz U."/>
            <person name="Brodie E.L."/>
            <person name="Williams K.H."/>
            <person name="Hubbard S.S."/>
            <person name="Banfield J.F."/>
        </authorList>
    </citation>
    <scope>NUCLEOTIDE SEQUENCE [LARGE SCALE GENOMIC DNA]</scope>
</reference>
<evidence type="ECO:0000313" key="2">
    <source>
        <dbReference type="EMBL" id="OHA80529.1"/>
    </source>
</evidence>
<dbReference type="AlphaFoldDB" id="A0A1G2S756"/>
<protein>
    <recommendedName>
        <fullName evidence="4">General secretion pathway GspH domain-containing protein</fullName>
    </recommendedName>
</protein>
<accession>A0A1G2S756</accession>
<evidence type="ECO:0000256" key="1">
    <source>
        <dbReference type="SAM" id="Phobius"/>
    </source>
</evidence>
<comment type="caution">
    <text evidence="2">The sequence shown here is derived from an EMBL/GenBank/DDBJ whole genome shotgun (WGS) entry which is preliminary data.</text>
</comment>
<dbReference type="EMBL" id="MHUT01000018">
    <property type="protein sequence ID" value="OHA80529.1"/>
    <property type="molecule type" value="Genomic_DNA"/>
</dbReference>
<organism evidence="2 3">
    <name type="scientific">Candidatus Yonathbacteria bacterium RIFCSPHIGHO2_02_FULL_44_14</name>
    <dbReference type="NCBI Taxonomy" id="1802724"/>
    <lineage>
        <taxon>Bacteria</taxon>
        <taxon>Candidatus Yonathiibacteriota</taxon>
    </lineage>
</organism>